<organism evidence="2 3">
    <name type="scientific">Burkholderia lata (strain ATCC 17760 / DSM 23089 / LMG 22485 / NCIMB 9086 / R18194 / 383)</name>
    <dbReference type="NCBI Taxonomy" id="482957"/>
    <lineage>
        <taxon>Bacteria</taxon>
        <taxon>Pseudomonadati</taxon>
        <taxon>Pseudomonadota</taxon>
        <taxon>Betaproteobacteria</taxon>
        <taxon>Burkholderiales</taxon>
        <taxon>Burkholderiaceae</taxon>
        <taxon>Burkholderia</taxon>
        <taxon>Burkholderia cepacia complex</taxon>
    </lineage>
</organism>
<proteinExistence type="predicted"/>
<name>A0A6P2X0F6_BURL3</name>
<dbReference type="Proteomes" id="UP000494110">
    <property type="component" value="Unassembled WGS sequence"/>
</dbReference>
<evidence type="ECO:0000256" key="1">
    <source>
        <dbReference type="SAM" id="MobiDB-lite"/>
    </source>
</evidence>
<gene>
    <name evidence="2" type="ORF">BLA39750_02632</name>
</gene>
<protein>
    <submittedName>
        <fullName evidence="2">Uncharacterized protein</fullName>
    </submittedName>
</protein>
<feature type="region of interest" description="Disordered" evidence="1">
    <location>
        <begin position="1"/>
        <end position="42"/>
    </location>
</feature>
<reference evidence="2 3" key="1">
    <citation type="submission" date="2019-09" db="EMBL/GenBank/DDBJ databases">
        <authorList>
            <person name="Depoorter E."/>
        </authorList>
    </citation>
    <scope>NUCLEOTIDE SEQUENCE [LARGE SCALE GENOMIC DNA]</scope>
    <source>
        <strain evidence="2">R-39750</strain>
    </source>
</reference>
<evidence type="ECO:0000313" key="3">
    <source>
        <dbReference type="Proteomes" id="UP000494110"/>
    </source>
</evidence>
<dbReference type="AlphaFoldDB" id="A0A6P2X0F6"/>
<accession>A0A6P2X0F6</accession>
<sequence length="42" mass="4658">MIRNMRDVSGWRQEGGRWLNGASGRGDAGGSRKMPHPDSRFA</sequence>
<dbReference type="EMBL" id="CABVQN010000010">
    <property type="protein sequence ID" value="VWD02009.1"/>
    <property type="molecule type" value="Genomic_DNA"/>
</dbReference>
<evidence type="ECO:0000313" key="2">
    <source>
        <dbReference type="EMBL" id="VWD02009.1"/>
    </source>
</evidence>